<dbReference type="Proteomes" id="UP000573603">
    <property type="component" value="Unassembled WGS sequence"/>
</dbReference>
<protein>
    <submittedName>
        <fullName evidence="2">Uncharacterized protein</fullName>
    </submittedName>
</protein>
<feature type="region of interest" description="Disordered" evidence="1">
    <location>
        <begin position="1"/>
        <end position="49"/>
    </location>
</feature>
<comment type="caution">
    <text evidence="2">The sequence shown here is derived from an EMBL/GenBank/DDBJ whole genome shotgun (WGS) entry which is preliminary data.</text>
</comment>
<reference evidence="2 3" key="1">
    <citation type="journal article" date="2020" name="BMC Genomics">
        <title>Correction to: Identification and distribution of gene clusters required for synthesis of sphingolipid metabolism inhibitors in diverse species of the filamentous fungus Fusarium.</title>
        <authorList>
            <person name="Kim H.S."/>
            <person name="Lohmar J.M."/>
            <person name="Busman M."/>
            <person name="Brown D.W."/>
            <person name="Naumann T.A."/>
            <person name="Divon H.H."/>
            <person name="Lysoe E."/>
            <person name="Uhlig S."/>
            <person name="Proctor R.H."/>
        </authorList>
    </citation>
    <scope>NUCLEOTIDE SEQUENCE [LARGE SCALE GENOMIC DNA]</scope>
    <source>
        <strain evidence="2 3">NRRL 25214</strain>
    </source>
</reference>
<evidence type="ECO:0000256" key="1">
    <source>
        <dbReference type="SAM" id="MobiDB-lite"/>
    </source>
</evidence>
<organism evidence="2 3">
    <name type="scientific">Fusarium anthophilum</name>
    <dbReference type="NCBI Taxonomy" id="48485"/>
    <lineage>
        <taxon>Eukaryota</taxon>
        <taxon>Fungi</taxon>
        <taxon>Dikarya</taxon>
        <taxon>Ascomycota</taxon>
        <taxon>Pezizomycotina</taxon>
        <taxon>Sordariomycetes</taxon>
        <taxon>Hypocreomycetidae</taxon>
        <taxon>Hypocreales</taxon>
        <taxon>Nectriaceae</taxon>
        <taxon>Fusarium</taxon>
        <taxon>Fusarium fujikuroi species complex</taxon>
    </lineage>
</organism>
<name>A0A8H4ZR75_9HYPO</name>
<dbReference type="EMBL" id="JABEVY010000072">
    <property type="protein sequence ID" value="KAF5251219.1"/>
    <property type="molecule type" value="Genomic_DNA"/>
</dbReference>
<evidence type="ECO:0000313" key="3">
    <source>
        <dbReference type="Proteomes" id="UP000573603"/>
    </source>
</evidence>
<sequence length="308" mass="34957">MDPWEAGDGATSQNVVDEEQPVDLPDGASDESLDSSQARDAPERGTSASPERVFNICGLCEFRFHEGQVTSDRSLRERCSSLLERICDDPSPRIFYYKYGRAQSWLGFERVTTWHDCKIELSFGPPTRPGLYDWSDQFFSTSANLENLQTITPCRGWRNCVDNETFGLLFIYVDGRQRSVGQIRLDHLLELVNITSDRLWLGSSADTEPAQEEPCPPTWNITWLIVCTPELKRGMLELPLRGKLEWRSNWGTVTTKNGVRHLEDRKLQNEMDKALARETASGAIASKTVKTFFVHTGGMCFYEGTWVT</sequence>
<accession>A0A8H4ZR75</accession>
<gene>
    <name evidence="2" type="ORF">FANTH_3654</name>
</gene>
<keyword evidence="3" id="KW-1185">Reference proteome</keyword>
<proteinExistence type="predicted"/>
<evidence type="ECO:0000313" key="2">
    <source>
        <dbReference type="EMBL" id="KAF5251219.1"/>
    </source>
</evidence>
<dbReference type="AlphaFoldDB" id="A0A8H4ZR75"/>